<dbReference type="Proteomes" id="UP001049176">
    <property type="component" value="Chromosome 6"/>
</dbReference>
<evidence type="ECO:0000313" key="3">
    <source>
        <dbReference type="EMBL" id="KAG7091565.1"/>
    </source>
</evidence>
<feature type="domain" description="Polysaccharide lyase 14" evidence="2">
    <location>
        <begin position="100"/>
        <end position="313"/>
    </location>
</feature>
<feature type="region of interest" description="Disordered" evidence="1">
    <location>
        <begin position="341"/>
        <end position="368"/>
    </location>
</feature>
<dbReference type="GeneID" id="66079667"/>
<feature type="compositionally biased region" description="Polar residues" evidence="1">
    <location>
        <begin position="352"/>
        <end position="368"/>
    </location>
</feature>
<evidence type="ECO:0000313" key="4">
    <source>
        <dbReference type="Proteomes" id="UP001049176"/>
    </source>
</evidence>
<dbReference type="KEGG" id="more:E1B28_010591"/>
<evidence type="ECO:0000259" key="2">
    <source>
        <dbReference type="Pfam" id="PF21294"/>
    </source>
</evidence>
<dbReference type="InterPro" id="IPR048958">
    <property type="entry name" value="Polysacc_lyase_14"/>
</dbReference>
<dbReference type="AlphaFoldDB" id="A0A9P7URX7"/>
<dbReference type="EMBL" id="CM032186">
    <property type="protein sequence ID" value="KAG7091565.1"/>
    <property type="molecule type" value="Genomic_DNA"/>
</dbReference>
<gene>
    <name evidence="3" type="ORF">E1B28_010591</name>
</gene>
<organism evidence="3 4">
    <name type="scientific">Marasmius oreades</name>
    <name type="common">fairy-ring Marasmius</name>
    <dbReference type="NCBI Taxonomy" id="181124"/>
    <lineage>
        <taxon>Eukaryota</taxon>
        <taxon>Fungi</taxon>
        <taxon>Dikarya</taxon>
        <taxon>Basidiomycota</taxon>
        <taxon>Agaricomycotina</taxon>
        <taxon>Agaricomycetes</taxon>
        <taxon>Agaricomycetidae</taxon>
        <taxon>Agaricales</taxon>
        <taxon>Marasmiineae</taxon>
        <taxon>Marasmiaceae</taxon>
        <taxon>Marasmius</taxon>
    </lineage>
</organism>
<dbReference type="OrthoDB" id="3337916at2759"/>
<protein>
    <recommendedName>
        <fullName evidence="2">Polysaccharide lyase 14 domain-containing protein</fullName>
    </recommendedName>
</protein>
<dbReference type="Gene3D" id="2.60.120.200">
    <property type="match status" value="1"/>
</dbReference>
<accession>A0A9P7URX7</accession>
<dbReference type="PANTHER" id="PTHR40124">
    <property type="match status" value="1"/>
</dbReference>
<dbReference type="Pfam" id="PF21294">
    <property type="entry name" value="Polysacc_lyase_14"/>
    <property type="match status" value="1"/>
</dbReference>
<proteinExistence type="predicted"/>
<evidence type="ECO:0000256" key="1">
    <source>
        <dbReference type="SAM" id="MobiDB-lite"/>
    </source>
</evidence>
<comment type="caution">
    <text evidence="3">The sequence shown here is derived from an EMBL/GenBank/DDBJ whole genome shotgun (WGS) entry which is preliminary data.</text>
</comment>
<sequence length="368" mass="41255">MLHPSIPLPNFHHGFSTNHALCQAYQWRLTHVKLQNSKKDLGVHKISKTGFPPIVSPPSPLLQEQMSSLSPSVELIQSVEEQEKGEDETCRLQLPPPPTHAFEAFYPKGSINPSAPIPGGFGFYLTGPNDFVSGQEVLMSYRVMFQNDWEWVKGGKLPGIFGGVGDLAYKCSGGRQENRCKCFDVRLMWRQNGTGELYTYLPPTENNKKQLLAVPPVSRANNDYGFSVGRGSFTFVKGTWVCIALRLKMNTVGEEDGELELWINGHSVISIQRLSFRDSEMATIKGMHFQTFFGGHTEDWASPKDQRAWFADITGVSILNTPSIHLTRTYLRNRIDGREDLTRPGDKRLNLPSVQQDQIEPTSSASDQ</sequence>
<name>A0A9P7URX7_9AGAR</name>
<dbReference type="PANTHER" id="PTHR40124:SF1">
    <property type="entry name" value="DISAGGREGATASE RELATED REPEAT PROTEIN"/>
    <property type="match status" value="1"/>
</dbReference>
<reference evidence="3" key="1">
    <citation type="journal article" date="2021" name="Genome Biol. Evol.">
        <title>The assembled and annotated genome of the fairy-ring fungus Marasmius oreades.</title>
        <authorList>
            <person name="Hiltunen M."/>
            <person name="Ament-Velasquez S.L."/>
            <person name="Johannesson H."/>
        </authorList>
    </citation>
    <scope>NUCLEOTIDE SEQUENCE</scope>
    <source>
        <strain evidence="3">03SP1</strain>
    </source>
</reference>
<keyword evidence="4" id="KW-1185">Reference proteome</keyword>
<dbReference type="RefSeq" id="XP_043008035.1">
    <property type="nucleotide sequence ID" value="XM_043155564.1"/>
</dbReference>